<dbReference type="Pfam" id="PF01964">
    <property type="entry name" value="ThiC_Rad_SAM"/>
    <property type="match status" value="1"/>
</dbReference>
<dbReference type="InterPro" id="IPR002817">
    <property type="entry name" value="ThiC/BzaA/B"/>
</dbReference>
<keyword evidence="2" id="KW-1185">Reference proteome</keyword>
<accession>A0A934R0Q6</accession>
<dbReference type="Gene3D" id="6.10.250.620">
    <property type="match status" value="1"/>
</dbReference>
<dbReference type="PANTHER" id="PTHR30557">
    <property type="entry name" value="THIAMINE BIOSYNTHESIS PROTEIN THIC"/>
    <property type="match status" value="1"/>
</dbReference>
<organism evidence="1 2">
    <name type="scientific">Luteolibacter yonseiensis</name>
    <dbReference type="NCBI Taxonomy" id="1144680"/>
    <lineage>
        <taxon>Bacteria</taxon>
        <taxon>Pseudomonadati</taxon>
        <taxon>Verrucomicrobiota</taxon>
        <taxon>Verrucomicrobiia</taxon>
        <taxon>Verrucomicrobiales</taxon>
        <taxon>Verrucomicrobiaceae</taxon>
        <taxon>Luteolibacter</taxon>
    </lineage>
</organism>
<proteinExistence type="predicted"/>
<dbReference type="PANTHER" id="PTHR30557:SF1">
    <property type="entry name" value="PHOSPHOMETHYLPYRIMIDINE SYNTHASE, CHLOROPLASTIC"/>
    <property type="match status" value="1"/>
</dbReference>
<dbReference type="Proteomes" id="UP000600139">
    <property type="component" value="Unassembled WGS sequence"/>
</dbReference>
<gene>
    <name evidence="1" type="ORF">JIN84_01080</name>
</gene>
<dbReference type="GO" id="GO:0009228">
    <property type="term" value="P:thiamine biosynthetic process"/>
    <property type="evidence" value="ECO:0007669"/>
    <property type="project" value="InterPro"/>
</dbReference>
<evidence type="ECO:0000313" key="1">
    <source>
        <dbReference type="EMBL" id="MBK1814201.1"/>
    </source>
</evidence>
<dbReference type="GO" id="GO:0051536">
    <property type="term" value="F:iron-sulfur cluster binding"/>
    <property type="evidence" value="ECO:0007669"/>
    <property type="project" value="InterPro"/>
</dbReference>
<sequence>MISLIPSSPLPSHFAKAPPGAQYLDYALSKARFEFRWEDQFNLSLDPITARSFRDEPLPQDGAETAHFCWMCGPHFCSMKISEDARQYAAEQAISEEEAIQKGMAEKSKKFAEVGAEVYVPA</sequence>
<dbReference type="EMBL" id="JAENIK010000002">
    <property type="protein sequence ID" value="MBK1814201.1"/>
    <property type="molecule type" value="Genomic_DNA"/>
</dbReference>
<dbReference type="GO" id="GO:0005829">
    <property type="term" value="C:cytosol"/>
    <property type="evidence" value="ECO:0007669"/>
    <property type="project" value="TreeGrafter"/>
</dbReference>
<evidence type="ECO:0000313" key="2">
    <source>
        <dbReference type="Proteomes" id="UP000600139"/>
    </source>
</evidence>
<reference evidence="1" key="1">
    <citation type="submission" date="2021-01" db="EMBL/GenBank/DDBJ databases">
        <title>Modified the classification status of verrucomicrobia.</title>
        <authorList>
            <person name="Feng X."/>
        </authorList>
    </citation>
    <scope>NUCLEOTIDE SEQUENCE</scope>
    <source>
        <strain evidence="1">JCM 18052</strain>
    </source>
</reference>
<protein>
    <submittedName>
        <fullName evidence="1">Phosphomethylpyrimidine synthase ThiC</fullName>
    </submittedName>
</protein>
<comment type="caution">
    <text evidence="1">The sequence shown here is derived from an EMBL/GenBank/DDBJ whole genome shotgun (WGS) entry which is preliminary data.</text>
</comment>
<name>A0A934R0Q6_9BACT</name>
<dbReference type="AlphaFoldDB" id="A0A934R0Q6"/>